<protein>
    <submittedName>
        <fullName evidence="3">Uncharacterized protein</fullName>
    </submittedName>
</protein>
<keyword evidence="1" id="KW-0175">Coiled coil</keyword>
<accession>A0ABT8BKR0</accession>
<sequence length="214" mass="23713">MLDCPAPTRPAIRDFASPPPEPAPRLAPPAPQPPAITAPEPRFAIIRGRILGEANPETMGPAWIVRIDREAPKSLIGFLLNEHGEPDVIRVSLYDRSPNVFGQHREPGRFEKRREIARFDSFEQARFALVAGRAGWDSASLHRLEELKVLVEDRKKVLTAERARLIEAVNRALGPMTKDLNDALASAKAEAERVVNRRNALMRAAIEPRGSMAA</sequence>
<proteinExistence type="predicted"/>
<organism evidence="3 4">
    <name type="scientific">Methylobacterium adhaesivum</name>
    <dbReference type="NCBI Taxonomy" id="333297"/>
    <lineage>
        <taxon>Bacteria</taxon>
        <taxon>Pseudomonadati</taxon>
        <taxon>Pseudomonadota</taxon>
        <taxon>Alphaproteobacteria</taxon>
        <taxon>Hyphomicrobiales</taxon>
        <taxon>Methylobacteriaceae</taxon>
        <taxon>Methylobacterium</taxon>
    </lineage>
</organism>
<name>A0ABT8BKR0_9HYPH</name>
<comment type="caution">
    <text evidence="3">The sequence shown here is derived from an EMBL/GenBank/DDBJ whole genome shotgun (WGS) entry which is preliminary data.</text>
</comment>
<dbReference type="Proteomes" id="UP001224644">
    <property type="component" value="Unassembled WGS sequence"/>
</dbReference>
<reference evidence="4" key="1">
    <citation type="journal article" date="2019" name="Int. J. Syst. Evol. Microbiol.">
        <title>The Global Catalogue of Microorganisms (GCM) 10K type strain sequencing project: providing services to taxonomists for standard genome sequencing and annotation.</title>
        <authorList>
            <consortium name="The Broad Institute Genomics Platform"/>
            <consortium name="The Broad Institute Genome Sequencing Center for Infectious Disease"/>
            <person name="Wu L."/>
            <person name="Ma J."/>
        </authorList>
    </citation>
    <scope>NUCLEOTIDE SEQUENCE [LARGE SCALE GENOMIC DNA]</scope>
    <source>
        <strain evidence="4">CECT 7069</strain>
    </source>
</reference>
<dbReference type="EMBL" id="JAUFPX010000015">
    <property type="protein sequence ID" value="MDN3592087.1"/>
    <property type="molecule type" value="Genomic_DNA"/>
</dbReference>
<evidence type="ECO:0000256" key="1">
    <source>
        <dbReference type="SAM" id="Coils"/>
    </source>
</evidence>
<evidence type="ECO:0000256" key="2">
    <source>
        <dbReference type="SAM" id="MobiDB-lite"/>
    </source>
</evidence>
<dbReference type="RefSeq" id="WP_238226170.1">
    <property type="nucleotide sequence ID" value="NZ_BPQD01000016.1"/>
</dbReference>
<evidence type="ECO:0000313" key="3">
    <source>
        <dbReference type="EMBL" id="MDN3592087.1"/>
    </source>
</evidence>
<feature type="region of interest" description="Disordered" evidence="2">
    <location>
        <begin position="1"/>
        <end position="38"/>
    </location>
</feature>
<evidence type="ECO:0000313" key="4">
    <source>
        <dbReference type="Proteomes" id="UP001224644"/>
    </source>
</evidence>
<keyword evidence="4" id="KW-1185">Reference proteome</keyword>
<feature type="compositionally biased region" description="Pro residues" evidence="2">
    <location>
        <begin position="17"/>
        <end position="36"/>
    </location>
</feature>
<gene>
    <name evidence="3" type="ORF">QWZ12_15930</name>
</gene>
<feature type="coiled-coil region" evidence="1">
    <location>
        <begin position="141"/>
        <end position="204"/>
    </location>
</feature>